<accession>A0ABW9QVH0</accession>
<sequence length="175" mass="18145">MAVLAGLMVAVTASRWFVDRAGEAVALLYVVPIALAGLRFGRRGSLLTTGIGTAAFAGLELTRARGDIDVTGWVAPLLAMTLMGVLVGRLSDSTATNQATVRLQADRLEELDDAWRATARAGDSIVQQVAAARWMLEAGNGPGALAALEATVAEGISELSSSLSPFTPARAPRTP</sequence>
<keyword evidence="2" id="KW-1185">Reference proteome</keyword>
<organism evidence="1 2">
    <name type="scientific">Acidiferrimicrobium australe</name>
    <dbReference type="NCBI Taxonomy" id="2664430"/>
    <lineage>
        <taxon>Bacteria</taxon>
        <taxon>Bacillati</taxon>
        <taxon>Actinomycetota</taxon>
        <taxon>Acidimicrobiia</taxon>
        <taxon>Acidimicrobiales</taxon>
        <taxon>Acidimicrobiaceae</taxon>
        <taxon>Acidiferrimicrobium</taxon>
    </lineage>
</organism>
<name>A0ABW9QVH0_9ACTN</name>
<comment type="caution">
    <text evidence="1">The sequence shown here is derived from an EMBL/GenBank/DDBJ whole genome shotgun (WGS) entry which is preliminary data.</text>
</comment>
<proteinExistence type="predicted"/>
<evidence type="ECO:0008006" key="3">
    <source>
        <dbReference type="Google" id="ProtNLM"/>
    </source>
</evidence>
<dbReference type="Proteomes" id="UP000437736">
    <property type="component" value="Unassembled WGS sequence"/>
</dbReference>
<evidence type="ECO:0000313" key="1">
    <source>
        <dbReference type="EMBL" id="MST32378.1"/>
    </source>
</evidence>
<dbReference type="EMBL" id="WJHE01000281">
    <property type="protein sequence ID" value="MST32378.1"/>
    <property type="molecule type" value="Genomic_DNA"/>
</dbReference>
<evidence type="ECO:0000313" key="2">
    <source>
        <dbReference type="Proteomes" id="UP000437736"/>
    </source>
</evidence>
<reference evidence="1 2" key="1">
    <citation type="submission" date="2019-11" db="EMBL/GenBank/DDBJ databases">
        <title>Acidiferrimicrobium australis gen. nov., sp. nov., an acidophilic and obligately heterotrophic, member of the Actinobacteria that catalyses dissimilatory oxido- reduction of iron isolated from metal-rich acidic water in Chile.</title>
        <authorList>
            <person name="Gonzalez D."/>
            <person name="Huber K."/>
            <person name="Hedrich S."/>
            <person name="Rojas-Villalobos C."/>
            <person name="Quatrini R."/>
            <person name="Dinamarca M.A."/>
            <person name="Schwarz A."/>
            <person name="Canales C."/>
            <person name="Nancucheo I."/>
        </authorList>
    </citation>
    <scope>NUCLEOTIDE SEQUENCE [LARGE SCALE GENOMIC DNA]</scope>
    <source>
        <strain evidence="1 2">USS-CCA1</strain>
    </source>
</reference>
<gene>
    <name evidence="1" type="ORF">GHK86_06545</name>
</gene>
<protein>
    <recommendedName>
        <fullName evidence="3">FUSC family protein</fullName>
    </recommendedName>
</protein>